<organism evidence="2">
    <name type="scientific">marine metagenome</name>
    <dbReference type="NCBI Taxonomy" id="408172"/>
    <lineage>
        <taxon>unclassified sequences</taxon>
        <taxon>metagenomes</taxon>
        <taxon>ecological metagenomes</taxon>
    </lineage>
</organism>
<dbReference type="SUPFAM" id="SSF53697">
    <property type="entry name" value="SIS domain"/>
    <property type="match status" value="1"/>
</dbReference>
<dbReference type="GO" id="GO:0097367">
    <property type="term" value="F:carbohydrate derivative binding"/>
    <property type="evidence" value="ECO:0007669"/>
    <property type="project" value="InterPro"/>
</dbReference>
<dbReference type="GO" id="GO:1901135">
    <property type="term" value="P:carbohydrate derivative metabolic process"/>
    <property type="evidence" value="ECO:0007669"/>
    <property type="project" value="InterPro"/>
</dbReference>
<dbReference type="PANTHER" id="PTHR30390:SF8">
    <property type="entry name" value="SUGAR ISOMERASE (SIS)"/>
    <property type="match status" value="1"/>
</dbReference>
<gene>
    <name evidence="2" type="ORF">METZ01_LOCUS124670</name>
</gene>
<evidence type="ECO:0000259" key="1">
    <source>
        <dbReference type="PROSITE" id="PS51464"/>
    </source>
</evidence>
<dbReference type="Pfam" id="PF13580">
    <property type="entry name" value="SIS_2"/>
    <property type="match status" value="1"/>
</dbReference>
<protein>
    <recommendedName>
        <fullName evidence="1">SIS domain-containing protein</fullName>
    </recommendedName>
</protein>
<dbReference type="EMBL" id="UINC01017352">
    <property type="protein sequence ID" value="SVA71816.1"/>
    <property type="molecule type" value="Genomic_DNA"/>
</dbReference>
<dbReference type="InterPro" id="IPR046348">
    <property type="entry name" value="SIS_dom_sf"/>
</dbReference>
<feature type="domain" description="SIS" evidence="1">
    <location>
        <begin position="31"/>
        <end position="191"/>
    </location>
</feature>
<dbReference type="InterPro" id="IPR035461">
    <property type="entry name" value="GmhA/DiaA"/>
</dbReference>
<accession>A0A381Y3X5</accession>
<dbReference type="InterPro" id="IPR050099">
    <property type="entry name" value="SIS_GmhA/DiaA_subfam"/>
</dbReference>
<dbReference type="CDD" id="cd05006">
    <property type="entry name" value="SIS_GmhA"/>
    <property type="match status" value="1"/>
</dbReference>
<proteinExistence type="predicted"/>
<dbReference type="AlphaFoldDB" id="A0A381Y3X5"/>
<name>A0A381Y3X5_9ZZZZ</name>
<evidence type="ECO:0000313" key="2">
    <source>
        <dbReference type="EMBL" id="SVA71816.1"/>
    </source>
</evidence>
<dbReference type="PANTHER" id="PTHR30390">
    <property type="entry name" value="SEDOHEPTULOSE 7-PHOSPHATE ISOMERASE / DNAA INITIATOR-ASSOCIATING FACTOR FOR REPLICATION INITIATION"/>
    <property type="match status" value="1"/>
</dbReference>
<reference evidence="2" key="1">
    <citation type="submission" date="2018-05" db="EMBL/GenBank/DDBJ databases">
        <authorList>
            <person name="Lanie J.A."/>
            <person name="Ng W.-L."/>
            <person name="Kazmierczak K.M."/>
            <person name="Andrzejewski T.M."/>
            <person name="Davidsen T.M."/>
            <person name="Wayne K.J."/>
            <person name="Tettelin H."/>
            <person name="Glass J.I."/>
            <person name="Rusch D."/>
            <person name="Podicherti R."/>
            <person name="Tsui H.-C.T."/>
            <person name="Winkler M.E."/>
        </authorList>
    </citation>
    <scope>NUCLEOTIDE SEQUENCE</scope>
</reference>
<sequence length="193" mass="21137">MLWPMREWIANYIEAEKAALDSIPIEKVESIILKLKEAHAEGRQIFLFGNGGSASNASHFATDLGKGSSDALGKRFKVLSLNDNVSWMSAIGNDYSYEDVYLRQLENYGQAGDIALTMSVSGSSPNLVKAFEWANANGLHTIALVGGKRGKLAELANETIVIDDTHYGRAEDCQMGIAHMLCYAFMEVDELKA</sequence>
<dbReference type="Gene3D" id="3.40.50.10490">
    <property type="entry name" value="Glucose-6-phosphate isomerase like protein, domain 1"/>
    <property type="match status" value="1"/>
</dbReference>
<dbReference type="InterPro" id="IPR001347">
    <property type="entry name" value="SIS_dom"/>
</dbReference>
<dbReference type="PROSITE" id="PS51464">
    <property type="entry name" value="SIS"/>
    <property type="match status" value="1"/>
</dbReference>